<dbReference type="NCBIfam" id="TIGR02001">
    <property type="entry name" value="gcw_chp"/>
    <property type="match status" value="1"/>
</dbReference>
<keyword evidence="1" id="KW-0732">Signal</keyword>
<gene>
    <name evidence="2" type="ORF">H8L47_19805</name>
</gene>
<dbReference type="InterPro" id="IPR010239">
    <property type="entry name" value="CHP02001"/>
</dbReference>
<keyword evidence="3" id="KW-1185">Reference proteome</keyword>
<dbReference type="EMBL" id="JACOFX010000012">
    <property type="protein sequence ID" value="MBC3909815.1"/>
    <property type="molecule type" value="Genomic_DNA"/>
</dbReference>
<protein>
    <submittedName>
        <fullName evidence="2">Uncharacterized protein</fullName>
    </submittedName>
</protein>
<name>A0ABR6ZDI5_9BURK</name>
<feature type="chain" id="PRO_5047287731" evidence="1">
    <location>
        <begin position="22"/>
        <end position="230"/>
    </location>
</feature>
<evidence type="ECO:0000256" key="1">
    <source>
        <dbReference type="SAM" id="SignalP"/>
    </source>
</evidence>
<evidence type="ECO:0000313" key="2">
    <source>
        <dbReference type="EMBL" id="MBC3909815.1"/>
    </source>
</evidence>
<proteinExistence type="predicted"/>
<feature type="signal peptide" evidence="1">
    <location>
        <begin position="1"/>
        <end position="21"/>
    </location>
</feature>
<organism evidence="2 3">
    <name type="scientific">Undibacterium umbellatum</name>
    <dbReference type="NCBI Taxonomy" id="2762300"/>
    <lineage>
        <taxon>Bacteria</taxon>
        <taxon>Pseudomonadati</taxon>
        <taxon>Pseudomonadota</taxon>
        <taxon>Betaproteobacteria</taxon>
        <taxon>Burkholderiales</taxon>
        <taxon>Oxalobacteraceae</taxon>
        <taxon>Undibacterium</taxon>
    </lineage>
</organism>
<accession>A0ABR6ZDI5</accession>
<sequence length="230" mass="25584">MLKYCVILVISIFAIAGKACAQVSGSITLASDYSYRGVSLSNERPVAQLNLVYDAPDGWYAGAFGSKVKLTSSDSNGEQILLYSGFSRRLRSGLIWEAGATAALFPKANDLNYGEVFAGLMFDNLSARIYYSPNYIGLNSKTLYMEANADYQLQEHLDLFSHIGWLVYPDGKVGRVNRNRVDLRVGVGSNFSSWKLQLAYSITRPQYSYKTGKYQNNSRNSLVFSASYLF</sequence>
<dbReference type="Pfam" id="PF09694">
    <property type="entry name" value="Gcw_chp"/>
    <property type="match status" value="1"/>
</dbReference>
<dbReference type="RefSeq" id="WP_186955332.1">
    <property type="nucleotide sequence ID" value="NZ_JACOFX010000012.1"/>
</dbReference>
<reference evidence="2 3" key="1">
    <citation type="submission" date="2020-08" db="EMBL/GenBank/DDBJ databases">
        <title>Novel species isolated from subtropical streams in China.</title>
        <authorList>
            <person name="Lu H."/>
        </authorList>
    </citation>
    <scope>NUCLEOTIDE SEQUENCE [LARGE SCALE GENOMIC DNA]</scope>
    <source>
        <strain evidence="2 3">NL8W</strain>
    </source>
</reference>
<dbReference type="Proteomes" id="UP000646911">
    <property type="component" value="Unassembled WGS sequence"/>
</dbReference>
<comment type="caution">
    <text evidence="2">The sequence shown here is derived from an EMBL/GenBank/DDBJ whole genome shotgun (WGS) entry which is preliminary data.</text>
</comment>
<evidence type="ECO:0000313" key="3">
    <source>
        <dbReference type="Proteomes" id="UP000646911"/>
    </source>
</evidence>